<proteinExistence type="predicted"/>
<evidence type="ECO:0000313" key="1">
    <source>
        <dbReference type="EMBL" id="EST46417.1"/>
    </source>
</evidence>
<accession>V6LP15</accession>
<organism evidence="1">
    <name type="scientific">Spironucleus salmonicida</name>
    <dbReference type="NCBI Taxonomy" id="348837"/>
    <lineage>
        <taxon>Eukaryota</taxon>
        <taxon>Metamonada</taxon>
        <taxon>Diplomonadida</taxon>
        <taxon>Hexamitidae</taxon>
        <taxon>Hexamitinae</taxon>
        <taxon>Spironucleus</taxon>
    </lineage>
</organism>
<protein>
    <submittedName>
        <fullName evidence="1">Uncharacterized protein</fullName>
    </submittedName>
</protein>
<reference evidence="2" key="2">
    <citation type="submission" date="2020-12" db="EMBL/GenBank/DDBJ databases">
        <title>New Spironucleus salmonicida genome in near-complete chromosomes.</title>
        <authorList>
            <person name="Xu F."/>
            <person name="Kurt Z."/>
            <person name="Jimenez-Gonzalez A."/>
            <person name="Astvaldsson A."/>
            <person name="Andersson J.O."/>
            <person name="Svard S.G."/>
        </authorList>
    </citation>
    <scope>NUCLEOTIDE SEQUENCE</scope>
    <source>
        <strain evidence="2">ATCC 50377</strain>
    </source>
</reference>
<evidence type="ECO:0000313" key="3">
    <source>
        <dbReference type="Proteomes" id="UP000018208"/>
    </source>
</evidence>
<keyword evidence="3" id="KW-1185">Reference proteome</keyword>
<gene>
    <name evidence="1" type="ORF">SS50377_13501</name>
    <name evidence="2" type="ORF">SS50377_23738</name>
</gene>
<dbReference type="EMBL" id="AUWU02000004">
    <property type="protein sequence ID" value="KAH0573803.1"/>
    <property type="molecule type" value="Genomic_DNA"/>
</dbReference>
<dbReference type="AlphaFoldDB" id="V6LP15"/>
<sequence>MNKTIQQLVQRSKILGVHINCAIQCAPMKSQLEIPQIISHFGSVQFLPQDLIEIFNYSAKESRKQVFLFSEIQYIPLYDQDDLILVDLSGEVGIFIKWFQSKIIFGQYRHCDIGIIRLLLSQCD</sequence>
<dbReference type="EMBL" id="KI546074">
    <property type="protein sequence ID" value="EST46417.1"/>
    <property type="molecule type" value="Genomic_DNA"/>
</dbReference>
<dbReference type="Proteomes" id="UP000018208">
    <property type="component" value="Unassembled WGS sequence"/>
</dbReference>
<reference evidence="1 2" key="1">
    <citation type="journal article" date="2014" name="PLoS Genet.">
        <title>The Genome of Spironucleus salmonicida Highlights a Fish Pathogen Adapted to Fluctuating Environments.</title>
        <authorList>
            <person name="Xu F."/>
            <person name="Jerlstrom-Hultqvist J."/>
            <person name="Einarsson E."/>
            <person name="Astvaldsson A."/>
            <person name="Svard S.G."/>
            <person name="Andersson J.O."/>
        </authorList>
    </citation>
    <scope>NUCLEOTIDE SEQUENCE</scope>
    <source>
        <strain evidence="2">ATCC 50377</strain>
    </source>
</reference>
<name>V6LP15_9EUKA</name>
<evidence type="ECO:0000313" key="2">
    <source>
        <dbReference type="EMBL" id="KAH0573803.1"/>
    </source>
</evidence>
<dbReference type="VEuPathDB" id="GiardiaDB:SS50377_23738"/>